<dbReference type="AlphaFoldDB" id="A0A644WXA8"/>
<protein>
    <submittedName>
        <fullName evidence="1">Uncharacterized protein</fullName>
    </submittedName>
</protein>
<proteinExistence type="predicted"/>
<name>A0A644WXA8_9ZZZZ</name>
<reference evidence="1" key="1">
    <citation type="submission" date="2019-08" db="EMBL/GenBank/DDBJ databases">
        <authorList>
            <person name="Kucharzyk K."/>
            <person name="Murdoch R.W."/>
            <person name="Higgins S."/>
            <person name="Loffler F."/>
        </authorList>
    </citation>
    <scope>NUCLEOTIDE SEQUENCE</scope>
</reference>
<gene>
    <name evidence="1" type="ORF">SDC9_54859</name>
</gene>
<evidence type="ECO:0000313" key="1">
    <source>
        <dbReference type="EMBL" id="MPM08546.1"/>
    </source>
</evidence>
<organism evidence="1">
    <name type="scientific">bioreactor metagenome</name>
    <dbReference type="NCBI Taxonomy" id="1076179"/>
    <lineage>
        <taxon>unclassified sequences</taxon>
        <taxon>metagenomes</taxon>
        <taxon>ecological metagenomes</taxon>
    </lineage>
</organism>
<sequence length="73" mass="8080">MIVSDEGTSVISNKSWLVRMSSLSAPSIGRIAVFDPVAMIKFWNLIVASMDLFFTVRVSESFTSALPFKYSIS</sequence>
<accession>A0A644WXA8</accession>
<comment type="caution">
    <text evidence="1">The sequence shown here is derived from an EMBL/GenBank/DDBJ whole genome shotgun (WGS) entry which is preliminary data.</text>
</comment>
<dbReference type="EMBL" id="VSSQ01001462">
    <property type="protein sequence ID" value="MPM08546.1"/>
    <property type="molecule type" value="Genomic_DNA"/>
</dbReference>